<evidence type="ECO:0000313" key="1">
    <source>
        <dbReference type="EMBL" id="AAA84679.1"/>
    </source>
</evidence>
<geneLocation type="chloroplast" evidence="1"/>
<dbReference type="PIR" id="T02945">
    <property type="entry name" value="T02945"/>
</dbReference>
<sequence length="51" mass="6354">MLIPHPQISPSRRFFSQRIKNWRREILIEFEKANDKSKAIKYEKCIYFSYF</sequence>
<accession>Q36596</accession>
<name>Q36596_TOBAC</name>
<protein>
    <submittedName>
        <fullName evidence="1">Uncharacterized protein</fullName>
    </submittedName>
</protein>
<dbReference type="EMBL" id="M10124">
    <property type="protein sequence ID" value="AAA84679.1"/>
    <property type="molecule type" value="Genomic_DNA"/>
</dbReference>
<proteinExistence type="predicted"/>
<organism evidence="1">
    <name type="scientific">Nicotiana tabacum</name>
    <name type="common">Common tobacco</name>
    <dbReference type="NCBI Taxonomy" id="4097"/>
    <lineage>
        <taxon>Eukaryota</taxon>
        <taxon>Viridiplantae</taxon>
        <taxon>Streptophyta</taxon>
        <taxon>Embryophyta</taxon>
        <taxon>Tracheophyta</taxon>
        <taxon>Spermatophyta</taxon>
        <taxon>Magnoliopsida</taxon>
        <taxon>eudicotyledons</taxon>
        <taxon>Gunneridae</taxon>
        <taxon>Pentapetalae</taxon>
        <taxon>asterids</taxon>
        <taxon>lamiids</taxon>
        <taxon>Solanales</taxon>
        <taxon>Solanaceae</taxon>
        <taxon>Nicotianoideae</taxon>
        <taxon>Nicotianeae</taxon>
        <taxon>Nicotiana</taxon>
    </lineage>
</organism>
<dbReference type="AlphaFoldDB" id="Q36596"/>
<reference evidence="1" key="1">
    <citation type="journal article" date="1984" name="Gene">
        <title>Structure and transcription pattern of a tobacco chloroplast gene coding for subunit III of proton-translocating ATPase.</title>
        <authorList>
            <person name="Deno H."/>
            <person name="Shinozaki K."/>
            <person name="Sugiura M."/>
        </authorList>
    </citation>
    <scope>NUCLEOTIDE SEQUENCE</scope>
</reference>
<keyword evidence="1" id="KW-0150">Chloroplast</keyword>
<keyword evidence="1" id="KW-0934">Plastid</keyword>